<dbReference type="SUPFAM" id="SSF48657">
    <property type="entry name" value="FinO-like"/>
    <property type="match status" value="1"/>
</dbReference>
<reference evidence="7 8" key="1">
    <citation type="submission" date="2023-09" db="EMBL/GenBank/DDBJ databases">
        <authorList>
            <person name="Rey-Velasco X."/>
        </authorList>
    </citation>
    <scope>NUCLEOTIDE SEQUENCE [LARGE SCALE GENOMIC DNA]</scope>
    <source>
        <strain evidence="7 8">W409</strain>
    </source>
</reference>
<keyword evidence="2 4" id="KW-0694">RNA-binding</keyword>
<accession>A0AAW8R047</accession>
<dbReference type="GO" id="GO:0010608">
    <property type="term" value="P:post-transcriptional regulation of gene expression"/>
    <property type="evidence" value="ECO:0007669"/>
    <property type="project" value="InterPro"/>
</dbReference>
<dbReference type="InterPro" id="IPR036442">
    <property type="entry name" value="ProQ/FinO_sf"/>
</dbReference>
<dbReference type="Pfam" id="PF17516">
    <property type="entry name" value="ProQ_C"/>
    <property type="match status" value="1"/>
</dbReference>
<dbReference type="InterPro" id="IPR016103">
    <property type="entry name" value="ProQ/FinO"/>
</dbReference>
<feature type="region of interest" description="Disordered" evidence="5">
    <location>
        <begin position="95"/>
        <end position="160"/>
    </location>
</feature>
<comment type="subcellular location">
    <subcellularLocation>
        <location evidence="4">Cytoplasm</location>
    </subcellularLocation>
</comment>
<keyword evidence="1 4" id="KW-0963">Cytoplasm</keyword>
<dbReference type="InterPro" id="IPR023529">
    <property type="entry name" value="ProQ"/>
</dbReference>
<dbReference type="PANTHER" id="PTHR38106:SF1">
    <property type="entry name" value="RNA CHAPERONE PROQ"/>
    <property type="match status" value="1"/>
</dbReference>
<evidence type="ECO:0000313" key="8">
    <source>
        <dbReference type="Proteomes" id="UP001249020"/>
    </source>
</evidence>
<protein>
    <recommendedName>
        <fullName evidence="4">RNA chaperone ProQ</fullName>
    </recommendedName>
</protein>
<dbReference type="Proteomes" id="UP001249020">
    <property type="component" value="Unassembled WGS sequence"/>
</dbReference>
<dbReference type="PANTHER" id="PTHR38106">
    <property type="entry name" value="RNA CHAPERONE PROQ"/>
    <property type="match status" value="1"/>
</dbReference>
<dbReference type="NCBIfam" id="NF003434">
    <property type="entry name" value="PRK04950.1"/>
    <property type="match status" value="1"/>
</dbReference>
<gene>
    <name evidence="4 7" type="primary">proQ</name>
    <name evidence="7" type="ORF">RM544_03480</name>
</gene>
<dbReference type="GO" id="GO:0034057">
    <property type="term" value="F:RNA strand-exchange activity"/>
    <property type="evidence" value="ECO:0007669"/>
    <property type="project" value="UniProtKB-UniRule"/>
</dbReference>
<sequence>MEEQQKLANSKEVLAFLAAEYPKCFSLDADAKPLKIGIFHDLALRLEGDPRVSKRLLRMSLRHYTSSWKYLASIKEGVHRVDLDGKNGDLVEGEHAEHAAQQLQESKAKAAEKRQEQKKQANDKKSYKNRAKIPGKGAAGDKKPSDKRSKPAPAKVKVRELNDDDLKVGVQVSVKVGSTPMAATITDIAKDGIQVQLNSGMTVKVQRAQLRLTV</sequence>
<feature type="domain" description="ProQ/FinO" evidence="6">
    <location>
        <begin position="5"/>
        <end position="119"/>
    </location>
</feature>
<dbReference type="EMBL" id="JAVRIE010000001">
    <property type="protein sequence ID" value="MDT0581587.1"/>
    <property type="molecule type" value="Genomic_DNA"/>
</dbReference>
<dbReference type="Pfam" id="PF04352">
    <property type="entry name" value="ProQ"/>
    <property type="match status" value="1"/>
</dbReference>
<evidence type="ECO:0000256" key="4">
    <source>
        <dbReference type="HAMAP-Rule" id="MF_00749"/>
    </source>
</evidence>
<dbReference type="RefSeq" id="WP_311360369.1">
    <property type="nucleotide sequence ID" value="NZ_JAVRIE010000001.1"/>
</dbReference>
<dbReference type="HAMAP" id="MF_00749">
    <property type="entry name" value="ProQ"/>
    <property type="match status" value="1"/>
</dbReference>
<evidence type="ECO:0000256" key="3">
    <source>
        <dbReference type="ARBA" id="ARBA00023186"/>
    </source>
</evidence>
<evidence type="ECO:0000256" key="1">
    <source>
        <dbReference type="ARBA" id="ARBA00022490"/>
    </source>
</evidence>
<evidence type="ECO:0000313" key="7">
    <source>
        <dbReference type="EMBL" id="MDT0581587.1"/>
    </source>
</evidence>
<dbReference type="GO" id="GO:0005829">
    <property type="term" value="C:cytosol"/>
    <property type="evidence" value="ECO:0007669"/>
    <property type="project" value="TreeGrafter"/>
</dbReference>
<organism evidence="7 8">
    <name type="scientific">Brumicola blandensis</name>
    <dbReference type="NCBI Taxonomy" id="3075611"/>
    <lineage>
        <taxon>Bacteria</taxon>
        <taxon>Pseudomonadati</taxon>
        <taxon>Pseudomonadota</taxon>
        <taxon>Gammaproteobacteria</taxon>
        <taxon>Alteromonadales</taxon>
        <taxon>Alteromonadaceae</taxon>
        <taxon>Brumicola</taxon>
    </lineage>
</organism>
<dbReference type="Gene3D" id="1.10.1710.10">
    <property type="entry name" value="ProQ/FinO domain"/>
    <property type="match status" value="1"/>
</dbReference>
<proteinExistence type="inferred from homology"/>
<name>A0AAW8R047_9ALTE</name>
<evidence type="ECO:0000259" key="6">
    <source>
        <dbReference type="SMART" id="SM00945"/>
    </source>
</evidence>
<comment type="function">
    <text evidence="4">RNA chaperone with significant RNA binding, RNA strand exchange and RNA duplexing activities.</text>
</comment>
<feature type="compositionally biased region" description="Basic and acidic residues" evidence="5">
    <location>
        <begin position="139"/>
        <end position="149"/>
    </location>
</feature>
<comment type="similarity">
    <text evidence="4">Belongs to the ProQ family.</text>
</comment>
<evidence type="ECO:0000256" key="2">
    <source>
        <dbReference type="ARBA" id="ARBA00022884"/>
    </source>
</evidence>
<comment type="caution">
    <text evidence="7">The sequence shown here is derived from an EMBL/GenBank/DDBJ whole genome shotgun (WGS) entry which is preliminary data.</text>
</comment>
<evidence type="ECO:0000256" key="5">
    <source>
        <dbReference type="SAM" id="MobiDB-lite"/>
    </source>
</evidence>
<feature type="compositionally biased region" description="Basic and acidic residues" evidence="5">
    <location>
        <begin position="106"/>
        <end position="126"/>
    </location>
</feature>
<keyword evidence="8" id="KW-1185">Reference proteome</keyword>
<dbReference type="GO" id="GO:0033592">
    <property type="term" value="F:RNA strand annealing activity"/>
    <property type="evidence" value="ECO:0007669"/>
    <property type="project" value="UniProtKB-UniRule"/>
</dbReference>
<keyword evidence="3 4" id="KW-0143">Chaperone</keyword>
<dbReference type="SMART" id="SM00945">
    <property type="entry name" value="ProQ"/>
    <property type="match status" value="1"/>
</dbReference>
<dbReference type="InterPro" id="IPR035236">
    <property type="entry name" value="ProQ_C"/>
</dbReference>
<dbReference type="AlphaFoldDB" id="A0AAW8R047"/>